<gene>
    <name evidence="1" type="ORF">Q6294_32155</name>
</gene>
<reference evidence="1" key="1">
    <citation type="submission" date="2023-07" db="EMBL/GenBank/DDBJ databases">
        <authorList>
            <person name="Peng Z."/>
        </authorList>
    </citation>
    <scope>NUCLEOTIDE SEQUENCE</scope>
    <source>
        <strain evidence="1">KP219</strain>
    </source>
</reference>
<evidence type="ECO:0000313" key="1">
    <source>
        <dbReference type="EMBL" id="MDP0971598.1"/>
    </source>
</evidence>
<accession>A0AAW8AK28</accession>
<dbReference type="EMBL" id="JAUUIA010000962">
    <property type="protein sequence ID" value="MDP0971598.1"/>
    <property type="molecule type" value="Genomic_DNA"/>
</dbReference>
<proteinExistence type="predicted"/>
<comment type="caution">
    <text evidence="1">The sequence shown here is derived from an EMBL/GenBank/DDBJ whole genome shotgun (WGS) entry which is preliminary data.</text>
</comment>
<sequence>MVAKLLRGEIEIKKEGPTRFVYYKKLGGKRRYYGAFEEVDTGIKATWYATGISYDERCMKSLEQLSWTKISLEQAIEDDKNK</sequence>
<organism evidence="1 2">
    <name type="scientific">Klebsiella pneumoniae</name>
    <dbReference type="NCBI Taxonomy" id="573"/>
    <lineage>
        <taxon>Bacteria</taxon>
        <taxon>Pseudomonadati</taxon>
        <taxon>Pseudomonadota</taxon>
        <taxon>Gammaproteobacteria</taxon>
        <taxon>Enterobacterales</taxon>
        <taxon>Enterobacteriaceae</taxon>
        <taxon>Klebsiella/Raoultella group</taxon>
        <taxon>Klebsiella</taxon>
        <taxon>Klebsiella pneumoniae complex</taxon>
    </lineage>
</organism>
<name>A0AAW8AK28_KLEPN</name>
<dbReference type="Proteomes" id="UP001244490">
    <property type="component" value="Unassembled WGS sequence"/>
</dbReference>
<dbReference type="RefSeq" id="WP_305202639.1">
    <property type="nucleotide sequence ID" value="NZ_JAUUIA010000962.1"/>
</dbReference>
<evidence type="ECO:0000313" key="2">
    <source>
        <dbReference type="Proteomes" id="UP001244490"/>
    </source>
</evidence>
<protein>
    <submittedName>
        <fullName evidence="1">Uncharacterized protein</fullName>
    </submittedName>
</protein>
<dbReference type="AlphaFoldDB" id="A0AAW8AK28"/>
<feature type="non-terminal residue" evidence="1">
    <location>
        <position position="1"/>
    </location>
</feature>